<comment type="caution">
    <text evidence="1">The sequence shown here is derived from an EMBL/GenBank/DDBJ whole genome shotgun (WGS) entry which is preliminary data.</text>
</comment>
<name>A0A1F6WYQ6_9BACT</name>
<protein>
    <submittedName>
        <fullName evidence="1">Uncharacterized protein</fullName>
    </submittedName>
</protein>
<dbReference type="AlphaFoldDB" id="A0A1F6WYQ6"/>
<organism evidence="1 2">
    <name type="scientific">Candidatus Nomurabacteria bacterium RIFCSPLOWO2_01_FULL_33_24</name>
    <dbReference type="NCBI Taxonomy" id="1801765"/>
    <lineage>
        <taxon>Bacteria</taxon>
        <taxon>Candidatus Nomuraibacteriota</taxon>
    </lineage>
</organism>
<dbReference type="Proteomes" id="UP000185809">
    <property type="component" value="Unassembled WGS sequence"/>
</dbReference>
<accession>A0A1F6WYQ6</accession>
<sequence>MTKLNEDLRVRYLMSNSPITIIEITKAILNQYNDLKNSKKWRDQKDRLWYELNKLYQEYYRSNQKLKFFLKKTNETTESLKTNKIKKETLGIIQLVLKL</sequence>
<reference evidence="1 2" key="1">
    <citation type="journal article" date="2016" name="Nat. Commun.">
        <title>Thousands of microbial genomes shed light on interconnected biogeochemical processes in an aquifer system.</title>
        <authorList>
            <person name="Anantharaman K."/>
            <person name="Brown C.T."/>
            <person name="Hug L.A."/>
            <person name="Sharon I."/>
            <person name="Castelle C.J."/>
            <person name="Probst A.J."/>
            <person name="Thomas B.C."/>
            <person name="Singh A."/>
            <person name="Wilkins M.J."/>
            <person name="Karaoz U."/>
            <person name="Brodie E.L."/>
            <person name="Williams K.H."/>
            <person name="Hubbard S.S."/>
            <person name="Banfield J.F."/>
        </authorList>
    </citation>
    <scope>NUCLEOTIDE SEQUENCE [LARGE SCALE GENOMIC DNA]</scope>
</reference>
<evidence type="ECO:0000313" key="2">
    <source>
        <dbReference type="Proteomes" id="UP000185809"/>
    </source>
</evidence>
<dbReference type="EMBL" id="MFUP01000016">
    <property type="protein sequence ID" value="OGI87036.1"/>
    <property type="molecule type" value="Genomic_DNA"/>
</dbReference>
<evidence type="ECO:0000313" key="1">
    <source>
        <dbReference type="EMBL" id="OGI87036.1"/>
    </source>
</evidence>
<gene>
    <name evidence="1" type="ORF">A2995_00510</name>
</gene>
<proteinExistence type="predicted"/>